<name>A0A9P5CT40_CRYP1</name>
<gene>
    <name evidence="2" type="ORF">M406DRAFT_321113</name>
</gene>
<accession>A0A9P5CT40</accession>
<dbReference type="OrthoDB" id="5242790at2759"/>
<comment type="caution">
    <text evidence="2">The sequence shown here is derived from an EMBL/GenBank/DDBJ whole genome shotgun (WGS) entry which is preliminary data.</text>
</comment>
<proteinExistence type="predicted"/>
<feature type="region of interest" description="Disordered" evidence="1">
    <location>
        <begin position="1"/>
        <end position="40"/>
    </location>
</feature>
<evidence type="ECO:0000313" key="3">
    <source>
        <dbReference type="Proteomes" id="UP000803844"/>
    </source>
</evidence>
<dbReference type="EMBL" id="MU032345">
    <property type="protein sequence ID" value="KAF3769011.1"/>
    <property type="molecule type" value="Genomic_DNA"/>
</dbReference>
<protein>
    <submittedName>
        <fullName evidence="2">Uncharacterized protein</fullName>
    </submittedName>
</protein>
<sequence>MPEVSAVQQQQPMEIPMESGVVTQQPSAGAEPPMDSEVSMRGGCGESIDCCGITEGCGCC</sequence>
<dbReference type="RefSeq" id="XP_040779972.1">
    <property type="nucleotide sequence ID" value="XM_040919475.1"/>
</dbReference>
<reference evidence="2" key="1">
    <citation type="journal article" date="2020" name="Phytopathology">
        <title>Genome sequence of the chestnut blight fungus Cryphonectria parasitica EP155: A fundamental resource for an archetypical invasive plant pathogen.</title>
        <authorList>
            <person name="Crouch J.A."/>
            <person name="Dawe A."/>
            <person name="Aerts A."/>
            <person name="Barry K."/>
            <person name="Churchill A.C.L."/>
            <person name="Grimwood J."/>
            <person name="Hillman B."/>
            <person name="Milgroom M.G."/>
            <person name="Pangilinan J."/>
            <person name="Smith M."/>
            <person name="Salamov A."/>
            <person name="Schmutz J."/>
            <person name="Yadav J."/>
            <person name="Grigoriev I.V."/>
            <person name="Nuss D."/>
        </authorList>
    </citation>
    <scope>NUCLEOTIDE SEQUENCE</scope>
    <source>
        <strain evidence="2">EP155</strain>
    </source>
</reference>
<evidence type="ECO:0000256" key="1">
    <source>
        <dbReference type="SAM" id="MobiDB-lite"/>
    </source>
</evidence>
<keyword evidence="3" id="KW-1185">Reference proteome</keyword>
<dbReference type="Proteomes" id="UP000803844">
    <property type="component" value="Unassembled WGS sequence"/>
</dbReference>
<dbReference type="GeneID" id="63836604"/>
<feature type="compositionally biased region" description="Polar residues" evidence="1">
    <location>
        <begin position="1"/>
        <end position="12"/>
    </location>
</feature>
<dbReference type="AlphaFoldDB" id="A0A9P5CT40"/>
<organism evidence="2 3">
    <name type="scientific">Cryphonectria parasitica (strain ATCC 38755 / EP155)</name>
    <dbReference type="NCBI Taxonomy" id="660469"/>
    <lineage>
        <taxon>Eukaryota</taxon>
        <taxon>Fungi</taxon>
        <taxon>Dikarya</taxon>
        <taxon>Ascomycota</taxon>
        <taxon>Pezizomycotina</taxon>
        <taxon>Sordariomycetes</taxon>
        <taxon>Sordariomycetidae</taxon>
        <taxon>Diaporthales</taxon>
        <taxon>Cryphonectriaceae</taxon>
        <taxon>Cryphonectria-Endothia species complex</taxon>
        <taxon>Cryphonectria</taxon>
    </lineage>
</organism>
<evidence type="ECO:0000313" key="2">
    <source>
        <dbReference type="EMBL" id="KAF3769011.1"/>
    </source>
</evidence>